<name>A0A3M6VQ40_9STRA</name>
<dbReference type="Proteomes" id="UP000282087">
    <property type="component" value="Unassembled WGS sequence"/>
</dbReference>
<dbReference type="EMBL" id="QLLG01000050">
    <property type="protein sequence ID" value="RMX68869.1"/>
    <property type="molecule type" value="Genomic_DNA"/>
</dbReference>
<evidence type="ECO:0000256" key="2">
    <source>
        <dbReference type="SAM" id="Phobius"/>
    </source>
</evidence>
<gene>
    <name evidence="5" type="ORF">DD237_005195</name>
    <name evidence="4" type="ORF">DD238_003979</name>
</gene>
<accession>A0A3M6VQ40</accession>
<dbReference type="EMBL" id="QKXF01000587">
    <property type="protein sequence ID" value="RQM10539.1"/>
    <property type="molecule type" value="Genomic_DNA"/>
</dbReference>
<feature type="compositionally biased region" description="Acidic residues" evidence="1">
    <location>
        <begin position="50"/>
        <end position="59"/>
    </location>
</feature>
<feature type="chain" id="PRO_5036340300" description="RxLR effector candidate protein" evidence="3">
    <location>
        <begin position="22"/>
        <end position="111"/>
    </location>
</feature>
<reference evidence="6 7" key="1">
    <citation type="submission" date="2018-06" db="EMBL/GenBank/DDBJ databases">
        <title>Comparative genomics of downy mildews reveals potential adaptations to biotrophy.</title>
        <authorList>
            <person name="Fletcher K."/>
            <person name="Klosterman S.J."/>
            <person name="Derevnina L."/>
            <person name="Martin F."/>
            <person name="Koike S."/>
            <person name="Reyes Chin-Wo S."/>
            <person name="Mou B."/>
            <person name="Michelmore R."/>
        </authorList>
    </citation>
    <scope>NUCLEOTIDE SEQUENCE [LARGE SCALE GENOMIC DNA]</scope>
    <source>
        <strain evidence="5 7">R13</strain>
        <strain evidence="4 6">R14</strain>
    </source>
</reference>
<dbReference type="OrthoDB" id="164443at2759"/>
<evidence type="ECO:0000256" key="3">
    <source>
        <dbReference type="SAM" id="SignalP"/>
    </source>
</evidence>
<protein>
    <recommendedName>
        <fullName evidence="8">RxLR effector candidate protein</fullName>
    </recommendedName>
</protein>
<keyword evidence="2" id="KW-1133">Transmembrane helix</keyword>
<dbReference type="VEuPathDB" id="FungiDB:DD237_005195"/>
<evidence type="ECO:0000256" key="1">
    <source>
        <dbReference type="SAM" id="MobiDB-lite"/>
    </source>
</evidence>
<evidence type="ECO:0000313" key="7">
    <source>
        <dbReference type="Proteomes" id="UP000286097"/>
    </source>
</evidence>
<sequence length="111" mass="11857">MQLMKGLFIAAVICVAGAVSAKQQETDNHPDSTRPVTNGFGMQVGFASNDDPDEVDEENSAQKTNYTVFVVGGVAGCVCIGIIGAVYMKRRKDKGKLQGDIFTIDDKNSVL</sequence>
<keyword evidence="2" id="KW-0812">Transmembrane</keyword>
<keyword evidence="3" id="KW-0732">Signal</keyword>
<evidence type="ECO:0008006" key="8">
    <source>
        <dbReference type="Google" id="ProtNLM"/>
    </source>
</evidence>
<dbReference type="AlphaFoldDB" id="A0A3M6VQ40"/>
<dbReference type="Proteomes" id="UP000286097">
    <property type="component" value="Unassembled WGS sequence"/>
</dbReference>
<keyword evidence="2" id="KW-0472">Membrane</keyword>
<proteinExistence type="predicted"/>
<evidence type="ECO:0000313" key="6">
    <source>
        <dbReference type="Proteomes" id="UP000282087"/>
    </source>
</evidence>
<feature type="signal peptide" evidence="3">
    <location>
        <begin position="1"/>
        <end position="21"/>
    </location>
</feature>
<feature type="region of interest" description="Disordered" evidence="1">
    <location>
        <begin position="21"/>
        <end position="59"/>
    </location>
</feature>
<comment type="caution">
    <text evidence="4">The sequence shown here is derived from an EMBL/GenBank/DDBJ whole genome shotgun (WGS) entry which is preliminary data.</text>
</comment>
<keyword evidence="6" id="KW-1185">Reference proteome</keyword>
<feature type="transmembrane region" description="Helical" evidence="2">
    <location>
        <begin position="66"/>
        <end position="88"/>
    </location>
</feature>
<evidence type="ECO:0000313" key="4">
    <source>
        <dbReference type="EMBL" id="RMX68869.1"/>
    </source>
</evidence>
<evidence type="ECO:0000313" key="5">
    <source>
        <dbReference type="EMBL" id="RQM10539.1"/>
    </source>
</evidence>
<organism evidence="4 6">
    <name type="scientific">Peronospora effusa</name>
    <dbReference type="NCBI Taxonomy" id="542832"/>
    <lineage>
        <taxon>Eukaryota</taxon>
        <taxon>Sar</taxon>
        <taxon>Stramenopiles</taxon>
        <taxon>Oomycota</taxon>
        <taxon>Peronosporomycetes</taxon>
        <taxon>Peronosporales</taxon>
        <taxon>Peronosporaceae</taxon>
        <taxon>Peronospora</taxon>
    </lineage>
</organism>